<dbReference type="PANTHER" id="PTHR31356:SF66">
    <property type="entry name" value="CATALASE-PEROXIDASE"/>
    <property type="match status" value="1"/>
</dbReference>
<dbReference type="InterPro" id="IPR002016">
    <property type="entry name" value="Haem_peroxidase"/>
</dbReference>
<dbReference type="InterPro" id="IPR001621">
    <property type="entry name" value="Ligninase"/>
</dbReference>
<comment type="similarity">
    <text evidence="1 12">Belongs to the peroxidase family. Ligninase subfamily.</text>
</comment>
<gene>
    <name evidence="14" type="ORF">G7Y89_g683</name>
</gene>
<keyword evidence="3" id="KW-0349">Heme</keyword>
<keyword evidence="2 12" id="KW-0575">Peroxidase</keyword>
<name>A0A8H4RZH4_9HELO</name>
<proteinExistence type="inferred from homology"/>
<feature type="binding site" evidence="9">
    <location>
        <position position="26"/>
    </location>
    <ligand>
        <name>Ca(2+)</name>
        <dbReference type="ChEBI" id="CHEBI:29108"/>
        <label>1</label>
    </ligand>
</feature>
<evidence type="ECO:0000256" key="3">
    <source>
        <dbReference type="ARBA" id="ARBA00022617"/>
    </source>
</evidence>
<feature type="binding site" evidence="9">
    <location>
        <position position="42"/>
    </location>
    <ligand>
        <name>Ca(2+)</name>
        <dbReference type="ChEBI" id="CHEBI:29108"/>
        <label>1</label>
    </ligand>
</feature>
<feature type="binding site" evidence="9">
    <location>
        <position position="40"/>
    </location>
    <ligand>
        <name>Ca(2+)</name>
        <dbReference type="ChEBI" id="CHEBI:29108"/>
        <label>1</label>
    </ligand>
</feature>
<feature type="binding site" evidence="9">
    <location>
        <position position="44"/>
    </location>
    <ligand>
        <name>Ca(2+)</name>
        <dbReference type="ChEBI" id="CHEBI:29108"/>
        <label>1</label>
    </ligand>
</feature>
<keyword evidence="9 12" id="KW-0106">Calcium</keyword>
<dbReference type="PANTHER" id="PTHR31356">
    <property type="entry name" value="THYLAKOID LUMENAL 29 KDA PROTEIN, CHLOROPLASTIC-RELATED"/>
    <property type="match status" value="1"/>
</dbReference>
<keyword evidence="6" id="KW-0408">Iron</keyword>
<dbReference type="GO" id="GO:0046872">
    <property type="term" value="F:metal ion binding"/>
    <property type="evidence" value="ECO:0007669"/>
    <property type="project" value="UniProtKB-UniRule"/>
</dbReference>
<keyword evidence="4 9" id="KW-0479">Metal-binding</keyword>
<dbReference type="GO" id="GO:0000302">
    <property type="term" value="P:response to reactive oxygen species"/>
    <property type="evidence" value="ECO:0007669"/>
    <property type="project" value="TreeGrafter"/>
</dbReference>
<dbReference type="InterPro" id="IPR019794">
    <property type="entry name" value="Peroxidases_AS"/>
</dbReference>
<evidence type="ECO:0000256" key="8">
    <source>
        <dbReference type="PIRSR" id="PIRSR601621-1"/>
    </source>
</evidence>
<comment type="caution">
    <text evidence="14">The sequence shown here is derived from an EMBL/GenBank/DDBJ whole genome shotgun (WGS) entry which is preliminary data.</text>
</comment>
<dbReference type="Gene3D" id="1.10.520.10">
    <property type="match status" value="1"/>
</dbReference>
<feature type="disulfide bond" evidence="11">
    <location>
        <begin position="12"/>
        <end position="95"/>
    </location>
</feature>
<dbReference type="InterPro" id="IPR010255">
    <property type="entry name" value="Haem_peroxidase_sf"/>
</dbReference>
<evidence type="ECO:0000313" key="14">
    <source>
        <dbReference type="EMBL" id="KAF4637387.1"/>
    </source>
</evidence>
<dbReference type="GO" id="GO:0034599">
    <property type="term" value="P:cellular response to oxidative stress"/>
    <property type="evidence" value="ECO:0007669"/>
    <property type="project" value="InterPro"/>
</dbReference>
<accession>A0A8H4RZH4</accession>
<keyword evidence="15" id="KW-1185">Reference proteome</keyword>
<feature type="active site" description="Proton acceptor" evidence="8">
    <location>
        <position position="25"/>
    </location>
</feature>
<dbReference type="OrthoDB" id="2113341at2759"/>
<evidence type="ECO:0000256" key="4">
    <source>
        <dbReference type="ARBA" id="ARBA00022723"/>
    </source>
</evidence>
<dbReference type="PROSITE" id="PS00436">
    <property type="entry name" value="PEROXIDASE_2"/>
    <property type="match status" value="1"/>
</dbReference>
<evidence type="ECO:0000256" key="11">
    <source>
        <dbReference type="PIRSR" id="PIRSR601621-4"/>
    </source>
</evidence>
<evidence type="ECO:0000256" key="6">
    <source>
        <dbReference type="ARBA" id="ARBA00023004"/>
    </source>
</evidence>
<evidence type="ECO:0000256" key="2">
    <source>
        <dbReference type="ARBA" id="ARBA00022559"/>
    </source>
</evidence>
<dbReference type="Proteomes" id="UP000566819">
    <property type="component" value="Unassembled WGS sequence"/>
</dbReference>
<dbReference type="EMBL" id="JAAMPI010000024">
    <property type="protein sequence ID" value="KAF4637387.1"/>
    <property type="molecule type" value="Genomic_DNA"/>
</dbReference>
<evidence type="ECO:0000256" key="5">
    <source>
        <dbReference type="ARBA" id="ARBA00023002"/>
    </source>
</evidence>
<evidence type="ECO:0000313" key="15">
    <source>
        <dbReference type="Proteomes" id="UP000566819"/>
    </source>
</evidence>
<evidence type="ECO:0000256" key="12">
    <source>
        <dbReference type="RuleBase" id="RU363051"/>
    </source>
</evidence>
<dbReference type="PRINTS" id="PR00462">
    <property type="entry name" value="LIGNINASE"/>
</dbReference>
<dbReference type="Pfam" id="PF00141">
    <property type="entry name" value="peroxidase"/>
    <property type="match status" value="1"/>
</dbReference>
<dbReference type="EC" id="1.11.1.-" evidence="12"/>
<comment type="cofactor">
    <cofactor evidence="9 12">
        <name>Ca(2+)</name>
        <dbReference type="ChEBI" id="CHEBI:29108"/>
    </cofactor>
    <text evidence="9 12">Binds 2 calcium ions per subunit.</text>
</comment>
<keyword evidence="5 12" id="KW-0560">Oxidoreductase</keyword>
<evidence type="ECO:0000259" key="13">
    <source>
        <dbReference type="Pfam" id="PF00141"/>
    </source>
</evidence>
<dbReference type="GO" id="GO:0004601">
    <property type="term" value="F:peroxidase activity"/>
    <property type="evidence" value="ECO:0007669"/>
    <property type="project" value="UniProtKB-KW"/>
</dbReference>
<dbReference type="GO" id="GO:0020037">
    <property type="term" value="F:heme binding"/>
    <property type="evidence" value="ECO:0007669"/>
    <property type="project" value="UniProtKB-UniRule"/>
</dbReference>
<keyword evidence="11" id="KW-1015">Disulfide bond</keyword>
<evidence type="ECO:0000256" key="7">
    <source>
        <dbReference type="ARBA" id="ARBA00023180"/>
    </source>
</evidence>
<reference evidence="14 15" key="1">
    <citation type="submission" date="2020-03" db="EMBL/GenBank/DDBJ databases">
        <title>Draft Genome Sequence of Cudoniella acicularis.</title>
        <authorList>
            <person name="Buettner E."/>
            <person name="Kellner H."/>
        </authorList>
    </citation>
    <scope>NUCLEOTIDE SEQUENCE [LARGE SCALE GENOMIC DNA]</scope>
    <source>
        <strain evidence="14 15">DSM 108380</strain>
    </source>
</reference>
<evidence type="ECO:0000256" key="1">
    <source>
        <dbReference type="ARBA" id="ARBA00006089"/>
    </source>
</evidence>
<keyword evidence="7" id="KW-0325">Glycoprotein</keyword>
<dbReference type="InterPro" id="IPR044831">
    <property type="entry name" value="Ccp1-like"/>
</dbReference>
<organism evidence="14 15">
    <name type="scientific">Cudoniella acicularis</name>
    <dbReference type="NCBI Taxonomy" id="354080"/>
    <lineage>
        <taxon>Eukaryota</taxon>
        <taxon>Fungi</taxon>
        <taxon>Dikarya</taxon>
        <taxon>Ascomycota</taxon>
        <taxon>Pezizomycotina</taxon>
        <taxon>Leotiomycetes</taxon>
        <taxon>Helotiales</taxon>
        <taxon>Tricladiaceae</taxon>
        <taxon>Cudoniella</taxon>
    </lineage>
</organism>
<dbReference type="AlphaFoldDB" id="A0A8H4RZH4"/>
<protein>
    <recommendedName>
        <fullName evidence="12">Peroxidase</fullName>
        <ecNumber evidence="12">1.11.1.-</ecNumber>
    </recommendedName>
</protein>
<dbReference type="SUPFAM" id="SSF48113">
    <property type="entry name" value="Heme-dependent peroxidases"/>
    <property type="match status" value="1"/>
</dbReference>
<feature type="site" description="Transition state stabilizer" evidence="10">
    <location>
        <position position="21"/>
    </location>
</feature>
<evidence type="ECO:0000256" key="9">
    <source>
        <dbReference type="PIRSR" id="PIRSR601621-2"/>
    </source>
</evidence>
<evidence type="ECO:0000256" key="10">
    <source>
        <dbReference type="PIRSR" id="PIRSR601621-3"/>
    </source>
</evidence>
<dbReference type="GO" id="GO:0042744">
    <property type="term" value="P:hydrogen peroxide catabolic process"/>
    <property type="evidence" value="ECO:0007669"/>
    <property type="project" value="TreeGrafter"/>
</dbReference>
<sequence length="287" mass="31072">MWTKFKGTSGRCNAHARAAVRLGFHDAGSWNKYTPVGYGGADGSLILAGEISHLENNGLQNIVQIIQGWYNEYHTYGVRMADLVQMGATVATVTCPLGPHMRSFVGGKDSYNPSPEGLLPNVFVDADSLIRLFQDKTIESHGLAALDSMPGVWDILFYPQTINKVAVPPRVLKFQSDEVLSAHPDIEKYVRLSLLGVNNINKLTECTSIFPAAVNSYTSPDQNYLNEWLGGSMSSIGGAVSEAVTLTTGFWSRLVFIPGLDSHDSLLEKDAIGFDVAGVWKGSGVCS</sequence>
<feature type="domain" description="Plant heme peroxidase family profile" evidence="13">
    <location>
        <begin position="16"/>
        <end position="146"/>
    </location>
</feature>